<keyword evidence="2" id="KW-1185">Reference proteome</keyword>
<dbReference type="Proteomes" id="UP001319883">
    <property type="component" value="Unassembled WGS sequence"/>
</dbReference>
<proteinExistence type="predicted"/>
<dbReference type="RefSeq" id="WP_224421110.1">
    <property type="nucleotide sequence ID" value="NZ_JAGXFD010000001.1"/>
</dbReference>
<evidence type="ECO:0000313" key="2">
    <source>
        <dbReference type="Proteomes" id="UP001319883"/>
    </source>
</evidence>
<protein>
    <submittedName>
        <fullName evidence="1">Uncharacterized protein</fullName>
    </submittedName>
</protein>
<evidence type="ECO:0000313" key="1">
    <source>
        <dbReference type="EMBL" id="MBZ9568503.1"/>
    </source>
</evidence>
<reference evidence="1 2" key="1">
    <citation type="submission" date="2021-05" db="EMBL/GenBank/DDBJ databases">
        <title>Petroleum and Energy Research Collection (APPE): ex situ preservation of microbial diversity associated with the oil industry and exploitation of its biotechnological potential.</title>
        <authorList>
            <person name="Paixao C.T.M."/>
            <person name="Gomes M.B."/>
            <person name="Oliveira V.M."/>
        </authorList>
    </citation>
    <scope>NUCLEOTIDE SEQUENCE [LARGE SCALE GENOMIC DNA]</scope>
    <source>
        <strain evidence="1 2">LIT2</strain>
    </source>
</reference>
<organism evidence="1 2">
    <name type="scientific">Modicisalibacter tunisiensis</name>
    <dbReference type="NCBI Taxonomy" id="390637"/>
    <lineage>
        <taxon>Bacteria</taxon>
        <taxon>Pseudomonadati</taxon>
        <taxon>Pseudomonadota</taxon>
        <taxon>Gammaproteobacteria</taxon>
        <taxon>Oceanospirillales</taxon>
        <taxon>Halomonadaceae</taxon>
        <taxon>Modicisalibacter</taxon>
    </lineage>
</organism>
<name>A0ABS7X0S2_9GAMM</name>
<dbReference type="EMBL" id="JAGXFD010000001">
    <property type="protein sequence ID" value="MBZ9568503.1"/>
    <property type="molecule type" value="Genomic_DNA"/>
</dbReference>
<sequence>MIAIQEAHRLRASLRSLRAHDALVDAELLLKALAREDRANAAAALHRIDAQLPQGALAGLVRIRIRSLAGIVAAMQDDAPTPPPAA</sequence>
<gene>
    <name evidence="1" type="ORF">KGQ91_12565</name>
</gene>
<accession>A0ABS7X0S2</accession>
<comment type="caution">
    <text evidence="1">The sequence shown here is derived from an EMBL/GenBank/DDBJ whole genome shotgun (WGS) entry which is preliminary data.</text>
</comment>